<gene>
    <name evidence="2" type="ORF">SCF082_LOCUS28957</name>
</gene>
<feature type="compositionally biased region" description="Basic and acidic residues" evidence="1">
    <location>
        <begin position="521"/>
        <end position="531"/>
    </location>
</feature>
<dbReference type="EMBL" id="CAXAMM010023080">
    <property type="protein sequence ID" value="CAK9053060.1"/>
    <property type="molecule type" value="Genomic_DNA"/>
</dbReference>
<protein>
    <submittedName>
        <fullName evidence="2">Uncharacterized protein</fullName>
    </submittedName>
</protein>
<feature type="region of interest" description="Disordered" evidence="1">
    <location>
        <begin position="117"/>
        <end position="227"/>
    </location>
</feature>
<dbReference type="Proteomes" id="UP001642464">
    <property type="component" value="Unassembled WGS sequence"/>
</dbReference>
<feature type="region of interest" description="Disordered" evidence="1">
    <location>
        <begin position="1"/>
        <end position="87"/>
    </location>
</feature>
<proteinExistence type="predicted"/>
<organism evidence="2 3">
    <name type="scientific">Durusdinium trenchii</name>
    <dbReference type="NCBI Taxonomy" id="1381693"/>
    <lineage>
        <taxon>Eukaryota</taxon>
        <taxon>Sar</taxon>
        <taxon>Alveolata</taxon>
        <taxon>Dinophyceae</taxon>
        <taxon>Suessiales</taxon>
        <taxon>Symbiodiniaceae</taxon>
        <taxon>Durusdinium</taxon>
    </lineage>
</organism>
<feature type="compositionally biased region" description="Basic and acidic residues" evidence="1">
    <location>
        <begin position="131"/>
        <end position="149"/>
    </location>
</feature>
<feature type="compositionally biased region" description="Polar residues" evidence="1">
    <location>
        <begin position="175"/>
        <end position="187"/>
    </location>
</feature>
<evidence type="ECO:0000313" key="3">
    <source>
        <dbReference type="Proteomes" id="UP001642464"/>
    </source>
</evidence>
<sequence length="566" mass="61298">MPNGGSARGSSRSEYSCVPEESEGSTSPANPPPGVTPKAVPPAAPKAAAPVEPVPLAAAKERAASHTDVSDSSSPEPKGRAKGASVRCEHCWRQVAKSGLAMHQRLSVQCLTWQLHGQGRSWSSASKKALALHEEREQAWRKENEPAKEKTRKKPKSEEPKRARHRTDERKTDRGTNATAEASQQSCREGGHCDCRASASSSDAGSSGGEKRDDCEMTTDAEGRVDSRMTAGDQKLPEAGRFHGKKFQCKACQNLGSGELLAEVSASDSYQWEVVRANLAKTLTRARIEEEVHKTTAEELPLSVWLSRGFEEAVVRKCPVRTDSVLGEAFAVPVRALVSQTIVRQVEKELVTKERALRCAGAKKRKRADGEAIDEMDVAACPVPADAAAGNRKREAEDKKEAREAAKALATAQRKNAQQNLLAAKSAAPLTSLCRALLSTTQEVQKHVWDVEPDFMKTLQDAQVQMSAYLKETTEYMHLYETTQGQGVELKPLTYTAQTLKAHTHAAQDVLGEAKDTVKAAKSAAQKEKQAAKQTAKQTAKAKPKPRAKGKAKAKQSADADQEDKS</sequence>
<feature type="region of interest" description="Disordered" evidence="1">
    <location>
        <begin position="521"/>
        <end position="566"/>
    </location>
</feature>
<feature type="compositionally biased region" description="Low complexity" evidence="1">
    <location>
        <begin position="45"/>
        <end position="58"/>
    </location>
</feature>
<evidence type="ECO:0000256" key="1">
    <source>
        <dbReference type="SAM" id="MobiDB-lite"/>
    </source>
</evidence>
<feature type="compositionally biased region" description="Basic and acidic residues" evidence="1">
    <location>
        <begin position="156"/>
        <end position="174"/>
    </location>
</feature>
<name>A0ABP0MSN6_9DINO</name>
<feature type="compositionally biased region" description="Basic and acidic residues" evidence="1">
    <location>
        <begin position="209"/>
        <end position="227"/>
    </location>
</feature>
<feature type="compositionally biased region" description="Pro residues" evidence="1">
    <location>
        <begin position="29"/>
        <end position="44"/>
    </location>
</feature>
<accession>A0ABP0MSN6</accession>
<comment type="caution">
    <text evidence="2">The sequence shown here is derived from an EMBL/GenBank/DDBJ whole genome shotgun (WGS) entry which is preliminary data.</text>
</comment>
<feature type="compositionally biased region" description="Basic and acidic residues" evidence="1">
    <location>
        <begin position="59"/>
        <end position="69"/>
    </location>
</feature>
<evidence type="ECO:0000313" key="2">
    <source>
        <dbReference type="EMBL" id="CAK9053060.1"/>
    </source>
</evidence>
<reference evidence="2 3" key="1">
    <citation type="submission" date="2024-02" db="EMBL/GenBank/DDBJ databases">
        <authorList>
            <person name="Chen Y."/>
            <person name="Shah S."/>
            <person name="Dougan E. K."/>
            <person name="Thang M."/>
            <person name="Chan C."/>
        </authorList>
    </citation>
    <scope>NUCLEOTIDE SEQUENCE [LARGE SCALE GENOMIC DNA]</scope>
</reference>
<feature type="compositionally biased region" description="Basic residues" evidence="1">
    <location>
        <begin position="540"/>
        <end position="554"/>
    </location>
</feature>
<keyword evidence="3" id="KW-1185">Reference proteome</keyword>